<dbReference type="InterPro" id="IPR013087">
    <property type="entry name" value="Znf_C2H2_type"/>
</dbReference>
<sequence length="43" mass="4929">MGSITTCPLCGADCEHRNHVRSHMHEHHRKSEIIDEYLGAIEN</sequence>
<keyword evidence="3" id="KW-1185">Reference proteome</keyword>
<name>A0A1G9ABP5_9EURY</name>
<dbReference type="Proteomes" id="UP000198882">
    <property type="component" value="Unassembled WGS sequence"/>
</dbReference>
<dbReference type="EMBL" id="FNFE01000003">
    <property type="protein sequence ID" value="SDK23985.1"/>
    <property type="molecule type" value="Genomic_DNA"/>
</dbReference>
<evidence type="ECO:0000313" key="3">
    <source>
        <dbReference type="Proteomes" id="UP000198882"/>
    </source>
</evidence>
<dbReference type="RefSeq" id="WP_281245267.1">
    <property type="nucleotide sequence ID" value="NZ_FNFE01000003.1"/>
</dbReference>
<organism evidence="2 3">
    <name type="scientific">Natronorubrum texcoconense</name>
    <dbReference type="NCBI Taxonomy" id="1095776"/>
    <lineage>
        <taxon>Archaea</taxon>
        <taxon>Methanobacteriati</taxon>
        <taxon>Methanobacteriota</taxon>
        <taxon>Stenosarchaea group</taxon>
        <taxon>Halobacteria</taxon>
        <taxon>Halobacteriales</taxon>
        <taxon>Natrialbaceae</taxon>
        <taxon>Natronorubrum</taxon>
    </lineage>
</organism>
<evidence type="ECO:0000313" key="2">
    <source>
        <dbReference type="EMBL" id="SDK23985.1"/>
    </source>
</evidence>
<dbReference type="AlphaFoldDB" id="A0A1G9ABP5"/>
<accession>A0A1G9ABP5</accession>
<evidence type="ECO:0000259" key="1">
    <source>
        <dbReference type="PROSITE" id="PS00028"/>
    </source>
</evidence>
<protein>
    <recommendedName>
        <fullName evidence="1">C2H2-type domain-containing protein</fullName>
    </recommendedName>
</protein>
<proteinExistence type="predicted"/>
<reference evidence="3" key="1">
    <citation type="submission" date="2016-10" db="EMBL/GenBank/DDBJ databases">
        <authorList>
            <person name="Varghese N."/>
            <person name="Submissions S."/>
        </authorList>
    </citation>
    <scope>NUCLEOTIDE SEQUENCE [LARGE SCALE GENOMIC DNA]</scope>
    <source>
        <strain evidence="3">B4,CECT 8067,JCM 17497</strain>
    </source>
</reference>
<feature type="domain" description="C2H2-type" evidence="1">
    <location>
        <begin position="7"/>
        <end position="28"/>
    </location>
</feature>
<gene>
    <name evidence="2" type="ORF">SAMN04515672_2633</name>
</gene>
<dbReference type="PROSITE" id="PS00028">
    <property type="entry name" value="ZINC_FINGER_C2H2_1"/>
    <property type="match status" value="1"/>
</dbReference>